<evidence type="ECO:0000313" key="4">
    <source>
        <dbReference type="Proteomes" id="UP000092971"/>
    </source>
</evidence>
<keyword evidence="1" id="KW-0812">Transmembrane</keyword>
<dbReference type="PANTHER" id="PTHR36435">
    <property type="entry name" value="SLR1288 PROTEIN"/>
    <property type="match status" value="1"/>
</dbReference>
<keyword evidence="1" id="KW-1133">Transmembrane helix</keyword>
<dbReference type="GO" id="GO:0004175">
    <property type="term" value="F:endopeptidase activity"/>
    <property type="evidence" value="ECO:0007669"/>
    <property type="project" value="UniProtKB-ARBA"/>
</dbReference>
<proteinExistence type="predicted"/>
<feature type="transmembrane region" description="Helical" evidence="1">
    <location>
        <begin position="176"/>
        <end position="193"/>
    </location>
</feature>
<sequence length="331" mass="36997">MDNVRNEKTPSLTETGLLYSIGAVLLITLGSYTQRRNFTTGILITEFLIILMPSILLLVIRKYDIKHVLRLNRVSFLNLFIVFSIMAVSIWLVSIINIFNLWLIKLVFGKVKFSTLPIGDTPLLINILLIGGTAGICEEVMFRGVIQRSFEKFGAYFSIVVTAFLFGLFHMDFQKLLGTFLLGMLIGFIVYRTDSLFAGMFAHFCNNSIAVLTSFISERIFPSDMAAMQSSGDYLSDYFDLLESMPVFQKITLIGVWIAGALFCAALLAGLIWALVLNTSKSFKPINHSGSERLFPGILAFIPGLLIVTVVYVIIALQMRGIWPDLLLFAL</sequence>
<feature type="transmembrane region" description="Helical" evidence="1">
    <location>
        <begin position="251"/>
        <end position="274"/>
    </location>
</feature>
<feature type="transmembrane region" description="Helical" evidence="1">
    <location>
        <begin position="294"/>
        <end position="317"/>
    </location>
</feature>
<feature type="transmembrane region" description="Helical" evidence="1">
    <location>
        <begin position="38"/>
        <end position="59"/>
    </location>
</feature>
<dbReference type="InterPro" id="IPR003675">
    <property type="entry name" value="Rce1/LyrA-like_dom"/>
</dbReference>
<evidence type="ECO:0000259" key="2">
    <source>
        <dbReference type="Pfam" id="PF02517"/>
    </source>
</evidence>
<dbReference type="InterPro" id="IPR052710">
    <property type="entry name" value="CAAX_protease"/>
</dbReference>
<dbReference type="Proteomes" id="UP000092971">
    <property type="component" value="Chromosome"/>
</dbReference>
<feature type="transmembrane region" description="Helical" evidence="1">
    <location>
        <begin position="12"/>
        <end position="32"/>
    </location>
</feature>
<dbReference type="OrthoDB" id="2035856at2"/>
<reference evidence="3 4" key="1">
    <citation type="submission" date="2016-02" db="EMBL/GenBank/DDBJ databases">
        <title>Comparison of Clostridium stercorarium subspecies using comparative genomics and transcriptomics.</title>
        <authorList>
            <person name="Schellenberg J."/>
            <person name="Thallinger G."/>
            <person name="Levin D.B."/>
            <person name="Zhang X."/>
            <person name="Alvare G."/>
            <person name="Fristensky B."/>
            <person name="Sparling R."/>
        </authorList>
    </citation>
    <scope>NUCLEOTIDE SEQUENCE [LARGE SCALE GENOMIC DNA]</scope>
    <source>
        <strain evidence="3 4">DSM 2910</strain>
    </source>
</reference>
<dbReference type="AlphaFoldDB" id="A0A1B1YBT8"/>
<feature type="transmembrane region" description="Helical" evidence="1">
    <location>
        <begin position="79"/>
        <end position="103"/>
    </location>
</feature>
<organism evidence="3 4">
    <name type="scientific">Thermoclostridium stercorarium subsp. thermolacticum DSM 2910</name>
    <dbReference type="NCBI Taxonomy" id="1121336"/>
    <lineage>
        <taxon>Bacteria</taxon>
        <taxon>Bacillati</taxon>
        <taxon>Bacillota</taxon>
        <taxon>Clostridia</taxon>
        <taxon>Eubacteriales</taxon>
        <taxon>Oscillospiraceae</taxon>
        <taxon>Thermoclostridium</taxon>
    </lineage>
</organism>
<evidence type="ECO:0000313" key="3">
    <source>
        <dbReference type="EMBL" id="ANW98247.1"/>
    </source>
</evidence>
<feature type="domain" description="CAAX prenyl protease 2/Lysostaphin resistance protein A-like" evidence="2">
    <location>
        <begin position="123"/>
        <end position="208"/>
    </location>
</feature>
<protein>
    <submittedName>
        <fullName evidence="3">Abortive infection protein</fullName>
    </submittedName>
</protein>
<name>A0A1B1YBT8_THEST</name>
<keyword evidence="1" id="KW-0472">Membrane</keyword>
<dbReference type="Pfam" id="PF02517">
    <property type="entry name" value="Rce1-like"/>
    <property type="match status" value="1"/>
</dbReference>
<feature type="transmembrane region" description="Helical" evidence="1">
    <location>
        <begin position="153"/>
        <end position="170"/>
    </location>
</feature>
<feature type="transmembrane region" description="Helical" evidence="1">
    <location>
        <begin position="123"/>
        <end position="141"/>
    </location>
</feature>
<evidence type="ECO:0000256" key="1">
    <source>
        <dbReference type="SAM" id="Phobius"/>
    </source>
</evidence>
<dbReference type="RefSeq" id="WP_015358529.1">
    <property type="nucleotide sequence ID" value="NZ_CP014672.1"/>
</dbReference>
<dbReference type="GO" id="GO:0080120">
    <property type="term" value="P:CAAX-box protein maturation"/>
    <property type="evidence" value="ECO:0007669"/>
    <property type="project" value="UniProtKB-ARBA"/>
</dbReference>
<dbReference type="EMBL" id="CP014672">
    <property type="protein sequence ID" value="ANW98247.1"/>
    <property type="molecule type" value="Genomic_DNA"/>
</dbReference>
<dbReference type="PANTHER" id="PTHR36435:SF1">
    <property type="entry name" value="CAAX AMINO TERMINAL PROTEASE FAMILY PROTEIN"/>
    <property type="match status" value="1"/>
</dbReference>
<accession>A0A1B1YBT8</accession>
<gene>
    <name evidence="3" type="ORF">CSTERTH_03960</name>
</gene>